<keyword evidence="1" id="KW-1133">Transmembrane helix</keyword>
<proteinExistence type="predicted"/>
<organism evidence="2 3">
    <name type="scientific">Devosia oryziradicis</name>
    <dbReference type="NCBI Taxonomy" id="2801335"/>
    <lineage>
        <taxon>Bacteria</taxon>
        <taxon>Pseudomonadati</taxon>
        <taxon>Pseudomonadota</taxon>
        <taxon>Alphaproteobacteria</taxon>
        <taxon>Hyphomicrobiales</taxon>
        <taxon>Devosiaceae</taxon>
        <taxon>Devosia</taxon>
    </lineage>
</organism>
<evidence type="ECO:0000256" key="1">
    <source>
        <dbReference type="SAM" id="Phobius"/>
    </source>
</evidence>
<keyword evidence="1" id="KW-0472">Membrane</keyword>
<gene>
    <name evidence="2" type="ORF">JI749_01090</name>
</gene>
<dbReference type="RefSeq" id="WP_201657547.1">
    <property type="nucleotide sequence ID" value="NZ_CP068047.1"/>
</dbReference>
<sequence>MGAIVVLWLVFSVLKKLVGLVILAALAAAGFVLWQNPALWQALVGWLQSLA</sequence>
<reference evidence="2 3" key="1">
    <citation type="submission" date="2021-01" db="EMBL/GenBank/DDBJ databases">
        <title>Genome seq and assembly of Devosia sp. G19.</title>
        <authorList>
            <person name="Chhetri G."/>
        </authorList>
    </citation>
    <scope>NUCLEOTIDE SEQUENCE [LARGE SCALE GENOMIC DNA]</scope>
    <source>
        <strain evidence="2 3">G19</strain>
    </source>
</reference>
<dbReference type="EMBL" id="CP068047">
    <property type="protein sequence ID" value="QQR36265.1"/>
    <property type="molecule type" value="Genomic_DNA"/>
</dbReference>
<protein>
    <submittedName>
        <fullName evidence="2">Uncharacterized protein</fullName>
    </submittedName>
</protein>
<evidence type="ECO:0000313" key="3">
    <source>
        <dbReference type="Proteomes" id="UP000595460"/>
    </source>
</evidence>
<accession>A0ABX7C0T1</accession>
<keyword evidence="1" id="KW-0812">Transmembrane</keyword>
<keyword evidence="3" id="KW-1185">Reference proteome</keyword>
<feature type="transmembrane region" description="Helical" evidence="1">
    <location>
        <begin position="6"/>
        <end position="34"/>
    </location>
</feature>
<name>A0ABX7C0T1_9HYPH</name>
<dbReference type="Proteomes" id="UP000595460">
    <property type="component" value="Chromosome"/>
</dbReference>
<evidence type="ECO:0000313" key="2">
    <source>
        <dbReference type="EMBL" id="QQR36265.1"/>
    </source>
</evidence>